<dbReference type="Proteomes" id="UP000241118">
    <property type="component" value="Unassembled WGS sequence"/>
</dbReference>
<sequence length="213" mass="21644">MVALNWGERHADAGTAALIVGIGPILVAFLAGWLLREGFPARLLAGLAIAFAGVAAVGLLDSGGGSTTWGALRCLVAAAGYAVGVVAQKPALGHASALQAITFGCVVGAIVCLPFGGRLLGDLPDARRPPRPQWCTWLAADRARLLHVGLPAVAHDHRQAGRHDLPGAGDRRAAVWALMDEIPGVVALAGGALCLMGVAVSQGRPQPAVTASR</sequence>
<evidence type="ECO:0000313" key="5">
    <source>
        <dbReference type="Proteomes" id="UP000241118"/>
    </source>
</evidence>
<feature type="transmembrane region" description="Helical" evidence="2">
    <location>
        <begin position="72"/>
        <end position="91"/>
    </location>
</feature>
<dbReference type="GO" id="GO:0016020">
    <property type="term" value="C:membrane"/>
    <property type="evidence" value="ECO:0007669"/>
    <property type="project" value="InterPro"/>
</dbReference>
<dbReference type="EMBL" id="PYAX01000002">
    <property type="protein sequence ID" value="PSL57089.1"/>
    <property type="molecule type" value="Genomic_DNA"/>
</dbReference>
<evidence type="ECO:0000259" key="3">
    <source>
        <dbReference type="Pfam" id="PF00892"/>
    </source>
</evidence>
<dbReference type="SUPFAM" id="SSF103481">
    <property type="entry name" value="Multidrug resistance efflux transporter EmrE"/>
    <property type="match status" value="1"/>
</dbReference>
<dbReference type="PANTHER" id="PTHR12715">
    <property type="entry name" value="TRANSPORTER, DRUG/METABOLITE EXPORTER FAMILY"/>
    <property type="match status" value="1"/>
</dbReference>
<evidence type="ECO:0000313" key="4">
    <source>
        <dbReference type="EMBL" id="PSL57089.1"/>
    </source>
</evidence>
<reference evidence="4 5" key="1">
    <citation type="submission" date="2018-03" db="EMBL/GenBank/DDBJ databases">
        <title>Genomic Encyclopedia of Type Strains, Phase III (KMG-III): the genomes of soil and plant-associated and newly described type strains.</title>
        <authorList>
            <person name="Whitman W."/>
        </authorList>
    </citation>
    <scope>NUCLEOTIDE SEQUENCE [LARGE SCALE GENOMIC DNA]</scope>
    <source>
        <strain evidence="4 5">CGMCC 4.7097</strain>
    </source>
</reference>
<dbReference type="PANTHER" id="PTHR12715:SF4">
    <property type="entry name" value="EAMA DOMAIN-CONTAINING PROTEIN"/>
    <property type="match status" value="1"/>
</dbReference>
<dbReference type="AlphaFoldDB" id="A0A2P8IF35"/>
<accession>A0A2P8IF35</accession>
<dbReference type="InterPro" id="IPR037185">
    <property type="entry name" value="EmrE-like"/>
</dbReference>
<comment type="similarity">
    <text evidence="1">Belongs to the EamA transporter family.</text>
</comment>
<proteinExistence type="inferred from homology"/>
<dbReference type="InterPro" id="IPR000620">
    <property type="entry name" value="EamA_dom"/>
</dbReference>
<feature type="transmembrane region" description="Helical" evidence="2">
    <location>
        <begin position="41"/>
        <end position="60"/>
    </location>
</feature>
<keyword evidence="5" id="KW-1185">Reference proteome</keyword>
<gene>
    <name evidence="4" type="ORF">B0I31_10266</name>
</gene>
<feature type="domain" description="EamA" evidence="3">
    <location>
        <begin position="2"/>
        <end position="57"/>
    </location>
</feature>
<feature type="transmembrane region" description="Helical" evidence="2">
    <location>
        <begin position="12"/>
        <end position="35"/>
    </location>
</feature>
<feature type="transmembrane region" description="Helical" evidence="2">
    <location>
        <begin position="97"/>
        <end position="121"/>
    </location>
</feature>
<comment type="caution">
    <text evidence="4">The sequence shown here is derived from an EMBL/GenBank/DDBJ whole genome shotgun (WGS) entry which is preliminary data.</text>
</comment>
<evidence type="ECO:0000256" key="2">
    <source>
        <dbReference type="SAM" id="Phobius"/>
    </source>
</evidence>
<keyword evidence="2" id="KW-0812">Transmembrane</keyword>
<protein>
    <recommendedName>
        <fullName evidence="3">EamA domain-containing protein</fullName>
    </recommendedName>
</protein>
<evidence type="ECO:0000256" key="1">
    <source>
        <dbReference type="ARBA" id="ARBA00007362"/>
    </source>
</evidence>
<dbReference type="InterPro" id="IPR052756">
    <property type="entry name" value="Alkyne_AA_exporter"/>
</dbReference>
<organism evidence="4 5">
    <name type="scientific">Saccharothrix carnea</name>
    <dbReference type="NCBI Taxonomy" id="1280637"/>
    <lineage>
        <taxon>Bacteria</taxon>
        <taxon>Bacillati</taxon>
        <taxon>Actinomycetota</taxon>
        <taxon>Actinomycetes</taxon>
        <taxon>Pseudonocardiales</taxon>
        <taxon>Pseudonocardiaceae</taxon>
        <taxon>Saccharothrix</taxon>
    </lineage>
</organism>
<keyword evidence="2" id="KW-0472">Membrane</keyword>
<dbReference type="Pfam" id="PF00892">
    <property type="entry name" value="EamA"/>
    <property type="match status" value="1"/>
</dbReference>
<keyword evidence="2" id="KW-1133">Transmembrane helix</keyword>
<name>A0A2P8IF35_SACCR</name>